<feature type="compositionally biased region" description="Basic and acidic residues" evidence="1">
    <location>
        <begin position="177"/>
        <end position="188"/>
    </location>
</feature>
<dbReference type="EMBL" id="JAXOVC010000003">
    <property type="protein sequence ID" value="KAK4504135.1"/>
    <property type="molecule type" value="Genomic_DNA"/>
</dbReference>
<evidence type="ECO:0000313" key="3">
    <source>
        <dbReference type="Proteomes" id="UP001305779"/>
    </source>
</evidence>
<accession>A0ABR0ESN4</accession>
<sequence length="220" mass="25207">MVGLMATGPAEVEASCAICGAPPFPECPHEGQRLELALNQAMERWEGYQRIRDWILNHARNQIITTFHALRAMRLEAHRNYLQTLPYYTLYHRYNGRPPLQPAQLQLIHSQIEQANTILQQGVDQDWRTSCLRYPEVLDYYFGLVEYGFPSDKAPAIRDPRFGPPAKEGGARKAVKERRESVDMSVKEHGRKGRRRSRSRGGGRTPELPSAPMPGHYRRS</sequence>
<evidence type="ECO:0000256" key="1">
    <source>
        <dbReference type="SAM" id="MobiDB-lite"/>
    </source>
</evidence>
<feature type="region of interest" description="Disordered" evidence="1">
    <location>
        <begin position="155"/>
        <end position="220"/>
    </location>
</feature>
<feature type="compositionally biased region" description="Basic residues" evidence="1">
    <location>
        <begin position="189"/>
        <end position="201"/>
    </location>
</feature>
<name>A0ABR0ESN4_ZASCE</name>
<dbReference type="Proteomes" id="UP001305779">
    <property type="component" value="Unassembled WGS sequence"/>
</dbReference>
<proteinExistence type="predicted"/>
<comment type="caution">
    <text evidence="2">The sequence shown here is derived from an EMBL/GenBank/DDBJ whole genome shotgun (WGS) entry which is preliminary data.</text>
</comment>
<organism evidence="2 3">
    <name type="scientific">Zasmidium cellare</name>
    <name type="common">Wine cellar mold</name>
    <name type="synonym">Racodium cellare</name>
    <dbReference type="NCBI Taxonomy" id="395010"/>
    <lineage>
        <taxon>Eukaryota</taxon>
        <taxon>Fungi</taxon>
        <taxon>Dikarya</taxon>
        <taxon>Ascomycota</taxon>
        <taxon>Pezizomycotina</taxon>
        <taxon>Dothideomycetes</taxon>
        <taxon>Dothideomycetidae</taxon>
        <taxon>Mycosphaerellales</taxon>
        <taxon>Mycosphaerellaceae</taxon>
        <taxon>Zasmidium</taxon>
    </lineage>
</organism>
<protein>
    <submittedName>
        <fullName evidence="2">Uncharacterized protein</fullName>
    </submittedName>
</protein>
<evidence type="ECO:0000313" key="2">
    <source>
        <dbReference type="EMBL" id="KAK4504135.1"/>
    </source>
</evidence>
<keyword evidence="3" id="KW-1185">Reference proteome</keyword>
<reference evidence="2 3" key="1">
    <citation type="journal article" date="2023" name="G3 (Bethesda)">
        <title>A chromosome-level genome assembly of Zasmidium syzygii isolated from banana leaves.</title>
        <authorList>
            <person name="van Westerhoven A.C."/>
            <person name="Mehrabi R."/>
            <person name="Talebi R."/>
            <person name="Steentjes M.B.F."/>
            <person name="Corcolon B."/>
            <person name="Chong P.A."/>
            <person name="Kema G.H.J."/>
            <person name="Seidl M.F."/>
        </authorList>
    </citation>
    <scope>NUCLEOTIDE SEQUENCE [LARGE SCALE GENOMIC DNA]</scope>
    <source>
        <strain evidence="2 3">P124</strain>
    </source>
</reference>
<gene>
    <name evidence="2" type="ORF">PRZ48_005051</name>
</gene>